<dbReference type="GO" id="GO:0016832">
    <property type="term" value="F:aldehyde-lyase activity"/>
    <property type="evidence" value="ECO:0007669"/>
    <property type="project" value="TreeGrafter"/>
</dbReference>
<dbReference type="OrthoDB" id="2326446at2759"/>
<dbReference type="InterPro" id="IPR015813">
    <property type="entry name" value="Pyrv/PenolPyrv_kinase-like_dom"/>
</dbReference>
<comment type="caution">
    <text evidence="4">The sequence shown here is derived from an EMBL/GenBank/DDBJ whole genome shotgun (WGS) entry which is preliminary data.</text>
</comment>
<evidence type="ECO:0000256" key="1">
    <source>
        <dbReference type="ARBA" id="ARBA00022723"/>
    </source>
</evidence>
<dbReference type="SUPFAM" id="SSF51621">
    <property type="entry name" value="Phosphoenolpyruvate/pyruvate domain"/>
    <property type="match status" value="1"/>
</dbReference>
<keyword evidence="1" id="KW-0479">Metal-binding</keyword>
<proteinExistence type="predicted"/>
<keyword evidence="5" id="KW-1185">Reference proteome</keyword>
<reference evidence="4" key="1">
    <citation type="journal article" date="2020" name="bioRxiv">
        <title>Whole genome comparisons of ergot fungi reveals the divergence and evolution of species within the genus Claviceps are the result of varying mechanisms driving genome evolution and host range expansion.</title>
        <authorList>
            <person name="Wyka S.A."/>
            <person name="Mondo S.J."/>
            <person name="Liu M."/>
            <person name="Dettman J."/>
            <person name="Nalam V."/>
            <person name="Broders K.D."/>
        </authorList>
    </citation>
    <scope>NUCLEOTIDE SEQUENCE</scope>
    <source>
        <strain evidence="4">CCC 489</strain>
    </source>
</reference>
<dbReference type="GO" id="GO:0005737">
    <property type="term" value="C:cytoplasm"/>
    <property type="evidence" value="ECO:0007669"/>
    <property type="project" value="TreeGrafter"/>
</dbReference>
<evidence type="ECO:0000259" key="3">
    <source>
        <dbReference type="Pfam" id="PF03328"/>
    </source>
</evidence>
<evidence type="ECO:0000313" key="5">
    <source>
        <dbReference type="Proteomes" id="UP000811619"/>
    </source>
</evidence>
<feature type="domain" description="HpcH/HpaI aldolase/citrate lyase" evidence="3">
    <location>
        <begin position="46"/>
        <end position="240"/>
    </location>
</feature>
<dbReference type="InterPro" id="IPR005000">
    <property type="entry name" value="Aldolase/citrate-lyase_domain"/>
</dbReference>
<dbReference type="PANTHER" id="PTHR30502">
    <property type="entry name" value="2-KETO-3-DEOXY-L-RHAMNONATE ALDOLASE"/>
    <property type="match status" value="1"/>
</dbReference>
<organism evidence="4 5">
    <name type="scientific">Claviceps africana</name>
    <dbReference type="NCBI Taxonomy" id="83212"/>
    <lineage>
        <taxon>Eukaryota</taxon>
        <taxon>Fungi</taxon>
        <taxon>Dikarya</taxon>
        <taxon>Ascomycota</taxon>
        <taxon>Pezizomycotina</taxon>
        <taxon>Sordariomycetes</taxon>
        <taxon>Hypocreomycetidae</taxon>
        <taxon>Hypocreales</taxon>
        <taxon>Clavicipitaceae</taxon>
        <taxon>Claviceps</taxon>
    </lineage>
</organism>
<evidence type="ECO:0000256" key="2">
    <source>
        <dbReference type="ARBA" id="ARBA00023239"/>
    </source>
</evidence>
<dbReference type="InterPro" id="IPR040442">
    <property type="entry name" value="Pyrv_kinase-like_dom_sf"/>
</dbReference>
<gene>
    <name evidence="4" type="ORF">E4U42_002269</name>
</gene>
<sequence>MPISMLDTSRYNALDLAQPTDFRSMLQSGELLWGTSCRIASEEAARVVATLPHHFCFIDSEHSPLNATLLVSLIKTIQQFSNGRMVPYVRIAPNSPDLINYVLNAGAGAIVLPHVQNAAQAASLVRMAKFPPKGDRSYPPMALLGPQTRTRPGQTVYDVWNDHAAVFCQIEDDEGVRNIDEIAAVPGVDALMVGAGDLRCSLGLAVGSQDGDEPVFVQALERIQRAADANGLAVLGFAMTPEILRRRLERGWRAFIVHSDGYGIFKSGVEGLDASLELAEAVRRRGTDKVVNGTAHHGKR</sequence>
<accession>A0A8K0NIR7</accession>
<name>A0A8K0NIR7_9HYPO</name>
<dbReference type="Gene3D" id="3.20.20.60">
    <property type="entry name" value="Phosphoenolpyruvate-binding domains"/>
    <property type="match status" value="1"/>
</dbReference>
<dbReference type="PANTHER" id="PTHR30502:SF8">
    <property type="entry name" value="SYNTHASE, PUTATIVE-RELATED"/>
    <property type="match status" value="1"/>
</dbReference>
<protein>
    <recommendedName>
        <fullName evidence="3">HpcH/HpaI aldolase/citrate lyase domain-containing protein</fullName>
    </recommendedName>
</protein>
<dbReference type="EMBL" id="SRPY01000182">
    <property type="protein sequence ID" value="KAG5927434.1"/>
    <property type="molecule type" value="Genomic_DNA"/>
</dbReference>
<dbReference type="AlphaFoldDB" id="A0A8K0NIR7"/>
<dbReference type="Proteomes" id="UP000811619">
    <property type="component" value="Unassembled WGS sequence"/>
</dbReference>
<evidence type="ECO:0000313" key="4">
    <source>
        <dbReference type="EMBL" id="KAG5927434.1"/>
    </source>
</evidence>
<dbReference type="InterPro" id="IPR050251">
    <property type="entry name" value="HpcH-HpaI_aldolase"/>
</dbReference>
<dbReference type="GO" id="GO:0046872">
    <property type="term" value="F:metal ion binding"/>
    <property type="evidence" value="ECO:0007669"/>
    <property type="project" value="UniProtKB-KW"/>
</dbReference>
<keyword evidence="2" id="KW-0456">Lyase</keyword>
<dbReference type="Pfam" id="PF03328">
    <property type="entry name" value="HpcH_HpaI"/>
    <property type="match status" value="1"/>
</dbReference>